<gene>
    <name evidence="1" type="ORF">M5K25_004039</name>
</gene>
<dbReference type="Proteomes" id="UP001552299">
    <property type="component" value="Unassembled WGS sequence"/>
</dbReference>
<protein>
    <submittedName>
        <fullName evidence="1">Uncharacterized protein</fullName>
    </submittedName>
</protein>
<dbReference type="EMBL" id="JANQDX010000004">
    <property type="protein sequence ID" value="KAL0925674.1"/>
    <property type="molecule type" value="Genomic_DNA"/>
</dbReference>
<proteinExistence type="predicted"/>
<dbReference type="AlphaFoldDB" id="A0ABD0VKN0"/>
<keyword evidence="2" id="KW-1185">Reference proteome</keyword>
<evidence type="ECO:0000313" key="1">
    <source>
        <dbReference type="EMBL" id="KAL0925674.1"/>
    </source>
</evidence>
<sequence>MEIVYVDLIRDSRSASLFSDFFSIISFLHSLIDFSDISLLLFVVAKKSGGIMNSCSIQCRKRTAGLQLTREARLAILRSSCSSWVLEVAEQSDMALSSCTGSWVLSSSNSLLDAINSDIASCSSLIESKGSVCSFHFLKGAAVLSCLGVQFTFHLSKFSKSFLICRYNGPTGGSMRSRAVSCKCDFQR</sequence>
<accession>A0ABD0VKN0</accession>
<evidence type="ECO:0000313" key="2">
    <source>
        <dbReference type="Proteomes" id="UP001552299"/>
    </source>
</evidence>
<name>A0ABD0VKN0_DENTH</name>
<comment type="caution">
    <text evidence="1">The sequence shown here is derived from an EMBL/GenBank/DDBJ whole genome shotgun (WGS) entry which is preliminary data.</text>
</comment>
<organism evidence="1 2">
    <name type="scientific">Dendrobium thyrsiflorum</name>
    <name type="common">Pinecone-like raceme dendrobium</name>
    <name type="synonym">Orchid</name>
    <dbReference type="NCBI Taxonomy" id="117978"/>
    <lineage>
        <taxon>Eukaryota</taxon>
        <taxon>Viridiplantae</taxon>
        <taxon>Streptophyta</taxon>
        <taxon>Embryophyta</taxon>
        <taxon>Tracheophyta</taxon>
        <taxon>Spermatophyta</taxon>
        <taxon>Magnoliopsida</taxon>
        <taxon>Liliopsida</taxon>
        <taxon>Asparagales</taxon>
        <taxon>Orchidaceae</taxon>
        <taxon>Epidendroideae</taxon>
        <taxon>Malaxideae</taxon>
        <taxon>Dendrobiinae</taxon>
        <taxon>Dendrobium</taxon>
    </lineage>
</organism>
<reference evidence="1 2" key="1">
    <citation type="journal article" date="2024" name="Plant Biotechnol. J.">
        <title>Dendrobium thyrsiflorum genome and its molecular insights into genes involved in important horticultural traits.</title>
        <authorList>
            <person name="Chen B."/>
            <person name="Wang J.Y."/>
            <person name="Zheng P.J."/>
            <person name="Li K.L."/>
            <person name="Liang Y.M."/>
            <person name="Chen X.F."/>
            <person name="Zhang C."/>
            <person name="Zhao X."/>
            <person name="He X."/>
            <person name="Zhang G.Q."/>
            <person name="Liu Z.J."/>
            <person name="Xu Q."/>
        </authorList>
    </citation>
    <scope>NUCLEOTIDE SEQUENCE [LARGE SCALE GENOMIC DNA]</scope>
    <source>
        <strain evidence="1">GZMU011</strain>
    </source>
</reference>